<protein>
    <submittedName>
        <fullName evidence="2">Uncharacterized protein</fullName>
    </submittedName>
</protein>
<name>A0AA36CQX7_9BILA</name>
<dbReference type="EMBL" id="CATQJA010002621">
    <property type="protein sequence ID" value="CAJ0573642.1"/>
    <property type="molecule type" value="Genomic_DNA"/>
</dbReference>
<evidence type="ECO:0000313" key="2">
    <source>
        <dbReference type="EMBL" id="CAJ0573642.1"/>
    </source>
</evidence>
<accession>A0AA36CQX7</accession>
<feature type="non-terminal residue" evidence="2">
    <location>
        <position position="1"/>
    </location>
</feature>
<sequence length="76" mass="8474">MHSVITSSQSSIDNNTAPITVQTGLTSNDRIVPRGRCIQLEPRPDDDEPLPIAYREETQHAFPSYALGSKWHGTLR</sequence>
<dbReference type="AlphaFoldDB" id="A0AA36CQX7"/>
<proteinExistence type="predicted"/>
<evidence type="ECO:0000313" key="3">
    <source>
        <dbReference type="Proteomes" id="UP001177023"/>
    </source>
</evidence>
<reference evidence="2" key="1">
    <citation type="submission" date="2023-06" db="EMBL/GenBank/DDBJ databases">
        <authorList>
            <person name="Delattre M."/>
        </authorList>
    </citation>
    <scope>NUCLEOTIDE SEQUENCE</scope>
    <source>
        <strain evidence="2">AF72</strain>
    </source>
</reference>
<keyword evidence="3" id="KW-1185">Reference proteome</keyword>
<feature type="region of interest" description="Disordered" evidence="1">
    <location>
        <begin position="1"/>
        <end position="27"/>
    </location>
</feature>
<gene>
    <name evidence="2" type="ORF">MSPICULIGERA_LOCUS11995</name>
</gene>
<organism evidence="2 3">
    <name type="scientific">Mesorhabditis spiculigera</name>
    <dbReference type="NCBI Taxonomy" id="96644"/>
    <lineage>
        <taxon>Eukaryota</taxon>
        <taxon>Metazoa</taxon>
        <taxon>Ecdysozoa</taxon>
        <taxon>Nematoda</taxon>
        <taxon>Chromadorea</taxon>
        <taxon>Rhabditida</taxon>
        <taxon>Rhabditina</taxon>
        <taxon>Rhabditomorpha</taxon>
        <taxon>Rhabditoidea</taxon>
        <taxon>Rhabditidae</taxon>
        <taxon>Mesorhabditinae</taxon>
        <taxon>Mesorhabditis</taxon>
    </lineage>
</organism>
<evidence type="ECO:0000256" key="1">
    <source>
        <dbReference type="SAM" id="MobiDB-lite"/>
    </source>
</evidence>
<comment type="caution">
    <text evidence="2">The sequence shown here is derived from an EMBL/GenBank/DDBJ whole genome shotgun (WGS) entry which is preliminary data.</text>
</comment>
<dbReference type="Proteomes" id="UP001177023">
    <property type="component" value="Unassembled WGS sequence"/>
</dbReference>